<protein>
    <submittedName>
        <fullName evidence="2">Uncharacterized protein</fullName>
    </submittedName>
</protein>
<dbReference type="RefSeq" id="WP_006627110.1">
    <property type="nucleotide sequence ID" value="NZ_ADFR01000007.1"/>
</dbReference>
<feature type="transmembrane region" description="Helical" evidence="1">
    <location>
        <begin position="12"/>
        <end position="37"/>
    </location>
</feature>
<dbReference type="EMBL" id="ADFR01000007">
    <property type="protein sequence ID" value="EFC05778.1"/>
    <property type="molecule type" value="Genomic_DNA"/>
</dbReference>
<keyword evidence="3" id="KW-1185">Reference proteome</keyword>
<accession>D2MP09</accession>
<reference evidence="3" key="1">
    <citation type="submission" date="2009-12" db="EMBL/GenBank/DDBJ databases">
        <title>Sequence of Clostridiales genomosp. BVAB3 str. UPII9-5.</title>
        <authorList>
            <person name="Madupu R."/>
            <person name="Durkin A.S."/>
            <person name="Torralba M."/>
            <person name="Methe B."/>
            <person name="Sutton G.G."/>
            <person name="Strausberg R.L."/>
            <person name="Nelson K.E."/>
        </authorList>
    </citation>
    <scope>NUCLEOTIDE SEQUENCE [LARGE SCALE GENOMIC DNA]</scope>
    <source>
        <strain evidence="3">W1219</strain>
    </source>
</reference>
<proteinExistence type="predicted"/>
<feature type="transmembrane region" description="Helical" evidence="1">
    <location>
        <begin position="116"/>
        <end position="137"/>
    </location>
</feature>
<evidence type="ECO:0000313" key="3">
    <source>
        <dbReference type="Proteomes" id="UP000005017"/>
    </source>
</evidence>
<comment type="caution">
    <text evidence="2">The sequence shown here is derived from an EMBL/GenBank/DDBJ whole genome shotgun (WGS) entry which is preliminary data.</text>
</comment>
<organism evidence="2 3">
    <name type="scientific">Bulleidia extructa W1219</name>
    <dbReference type="NCBI Taxonomy" id="679192"/>
    <lineage>
        <taxon>Bacteria</taxon>
        <taxon>Bacillati</taxon>
        <taxon>Bacillota</taxon>
        <taxon>Erysipelotrichia</taxon>
        <taxon>Erysipelotrichales</taxon>
        <taxon>Erysipelotrichaceae</taxon>
        <taxon>Bulleidia</taxon>
    </lineage>
</organism>
<sequence>MNIRNQYRLDQVLFWMVAVFYVNGNLFLYGFCLIYLLFQTLERISFRFSISRMICLCMVSFVIMKQGLLSNPLLWIWIILHSAWLESYQREDFFFYFPLYIGFVFMAIAFDGIEGTMAWIQLLFCPGLLISCIRKVILKGKTQRSFLLFKH</sequence>
<dbReference type="Proteomes" id="UP000005017">
    <property type="component" value="Unassembled WGS sequence"/>
</dbReference>
<dbReference type="AlphaFoldDB" id="D2MP09"/>
<keyword evidence="1" id="KW-0812">Transmembrane</keyword>
<gene>
    <name evidence="2" type="ORF">HMPREF9013_0701</name>
</gene>
<feature type="transmembrane region" description="Helical" evidence="1">
    <location>
        <begin position="69"/>
        <end position="86"/>
    </location>
</feature>
<name>D2MP09_9FIRM</name>
<keyword evidence="1" id="KW-0472">Membrane</keyword>
<evidence type="ECO:0000313" key="2">
    <source>
        <dbReference type="EMBL" id="EFC05778.1"/>
    </source>
</evidence>
<evidence type="ECO:0000256" key="1">
    <source>
        <dbReference type="SAM" id="Phobius"/>
    </source>
</evidence>
<keyword evidence="1" id="KW-1133">Transmembrane helix</keyword>
<feature type="transmembrane region" description="Helical" evidence="1">
    <location>
        <begin position="93"/>
        <end position="110"/>
    </location>
</feature>